<proteinExistence type="predicted"/>
<dbReference type="EMBL" id="KZ293429">
    <property type="protein sequence ID" value="PBK69305.1"/>
    <property type="molecule type" value="Genomic_DNA"/>
</dbReference>
<accession>A0A2H3BEK3</accession>
<keyword evidence="3" id="KW-1185">Reference proteome</keyword>
<dbReference type="Proteomes" id="UP000218334">
    <property type="component" value="Unassembled WGS sequence"/>
</dbReference>
<sequence length="1440" mass="162089">MLLQFSTTISIPKELSDLIIDLACSASLSSAASLSLVCRQCRNQAQGHLVRNTLLSPIHNKESPYLFFSSSCHLIPYVKTIRICQEKEFWPENMDKAIHLLSSNRALTFIADGVYIRNLLSLETDWSSITICRILGSVYTADELYAWLLHLTALTVLLFPKEGPNTFLVAPLPRTAPLPMPFSLDSSCYHTEYGRRQLPSDIKFSKIMHPCLAKLKSLELGVDDDVWSYVEQMIHLCHLTIVELDLKFHRYIATASLLETIQQLGHSNQIIQLTIDVAICSPVQSAQIWRRWLAVLDDEGYFPVLANTWITMHVFRLCDNEQIEAILEAAFPWDVASLFSPDALAQMIPNRADSNTLSTETADIRTSSSHLEGDVYFPSRCAAAAALTGQPTAHSIWRTAETDLLEQSSIVPPPSTPQTSSTPFSPLIGHQPRLSPFTTGELPGARTSNTSGAEIDAEYQVVDVGQAETRPVLQPVLQLPSNIASPFYYLQVPIPVVTASTRGSGENTAISNLLDAEDYQLVDPTEIPGYVRAARAVTSSETLHLDVGPDNVTRNDPIQGLYHWNRRTVEFFEIASRYDGEFPSRQANPNWQRETTEWLLNMYYLLNAMGPRERRLSDIIFRDDGLDHMSGANALEGTFSTDKDTPFNTNGRTSISTDRKQLAETLRDIAGWLDTGPPDKATRDLMADTLYSAWSLSLPKVKQTRENEKKAELNGSAAISKKPKKKRRRGLGEDSKGRVEFTKMHTCGESELQPTRSILNYDFLIAASLLVWPDLDPFEIADDEDEEEDDDEPDSQVTHLAIDGDFDNYQNPCPLNLLTRPLPLLHTLQLYSVVLKSARNLEYYLDDLKRLAVWDSHVSAQGLFLLLRSSTSLTHFALGGKKAQIIEDSDDPRTQMVVPPPSFPRTLQYLHLNICALVNWQGNSIENPLRPWIVSWLGHLQGPLSLTTLECKLFTNDVRLPRRIISLAEESLEELSLFFNAHQGLLLANREVHIYLLCKNAAQQLEMRQSGTVPMIDVISCTKDVASGDQSMGVVKQFVAMLSTTTQFSSTMITVSRKTMHLNMRHRCCEALSQHSRRIVNAEFLIAASPIVWPDLNPVEVAGEDTDEEVNEEPDSAVTHIVIDCDIDNFENSCPLDLLTRPLPLLHTVQLHSVALKSIENVKYELDDLKWLSIWDSHVSTQGLFHLLRSITSLTHFALGGKNTRVIEDSGDPMTQPVVPPPSLPQSLYYLHLNICALVNWQGRSPLRPRIVSWLGRLHGTLSLNSLECKVFTNDVRLPRNIVSLAEDTLQKLSFFFVETHIGSAFINLHHLRNLRRLDVLCVESRVADVVRMLCSITTTTFQQLSIYIPLTSFDLSFASLNTLNIAAQRGKLLTDRQIHIYLLCTNVSQQEEMKKVYSEIILGRLNHVHTMGRLTITWFFDDDFESKFRDCPVWYCAYD</sequence>
<protein>
    <submittedName>
        <fullName evidence="2">Uncharacterized protein</fullName>
    </submittedName>
</protein>
<evidence type="ECO:0000313" key="3">
    <source>
        <dbReference type="Proteomes" id="UP000218334"/>
    </source>
</evidence>
<organism evidence="2 3">
    <name type="scientific">Armillaria solidipes</name>
    <dbReference type="NCBI Taxonomy" id="1076256"/>
    <lineage>
        <taxon>Eukaryota</taxon>
        <taxon>Fungi</taxon>
        <taxon>Dikarya</taxon>
        <taxon>Basidiomycota</taxon>
        <taxon>Agaricomycotina</taxon>
        <taxon>Agaricomycetes</taxon>
        <taxon>Agaricomycetidae</taxon>
        <taxon>Agaricales</taxon>
        <taxon>Marasmiineae</taxon>
        <taxon>Physalacriaceae</taxon>
        <taxon>Armillaria</taxon>
    </lineage>
</organism>
<evidence type="ECO:0000256" key="1">
    <source>
        <dbReference type="SAM" id="MobiDB-lite"/>
    </source>
</evidence>
<reference evidence="3" key="1">
    <citation type="journal article" date="2017" name="Nat. Ecol. Evol.">
        <title>Genome expansion and lineage-specific genetic innovations in the forest pathogenic fungi Armillaria.</title>
        <authorList>
            <person name="Sipos G."/>
            <person name="Prasanna A.N."/>
            <person name="Walter M.C."/>
            <person name="O'Connor E."/>
            <person name="Balint B."/>
            <person name="Krizsan K."/>
            <person name="Kiss B."/>
            <person name="Hess J."/>
            <person name="Varga T."/>
            <person name="Slot J."/>
            <person name="Riley R."/>
            <person name="Boka B."/>
            <person name="Rigling D."/>
            <person name="Barry K."/>
            <person name="Lee J."/>
            <person name="Mihaltcheva S."/>
            <person name="LaButti K."/>
            <person name="Lipzen A."/>
            <person name="Waldron R."/>
            <person name="Moloney N.M."/>
            <person name="Sperisen C."/>
            <person name="Kredics L."/>
            <person name="Vagvoelgyi C."/>
            <person name="Patrignani A."/>
            <person name="Fitzpatrick D."/>
            <person name="Nagy I."/>
            <person name="Doyle S."/>
            <person name="Anderson J.B."/>
            <person name="Grigoriev I.V."/>
            <person name="Gueldener U."/>
            <person name="Muensterkoetter M."/>
            <person name="Nagy L.G."/>
        </authorList>
    </citation>
    <scope>NUCLEOTIDE SEQUENCE [LARGE SCALE GENOMIC DNA]</scope>
    <source>
        <strain evidence="3">28-4</strain>
    </source>
</reference>
<name>A0A2H3BEK3_9AGAR</name>
<feature type="region of interest" description="Disordered" evidence="1">
    <location>
        <begin position="703"/>
        <end position="737"/>
    </location>
</feature>
<evidence type="ECO:0000313" key="2">
    <source>
        <dbReference type="EMBL" id="PBK69305.1"/>
    </source>
</evidence>
<gene>
    <name evidence="2" type="ORF">ARMSODRAFT_1037824</name>
</gene>
<feature type="compositionally biased region" description="Basic and acidic residues" evidence="1">
    <location>
        <begin position="703"/>
        <end position="712"/>
    </location>
</feature>